<dbReference type="SMART" id="SM00409">
    <property type="entry name" value="IG"/>
    <property type="match status" value="2"/>
</dbReference>
<evidence type="ECO:0000259" key="1">
    <source>
        <dbReference type="PROSITE" id="PS50835"/>
    </source>
</evidence>
<dbReference type="SMART" id="SM00408">
    <property type="entry name" value="IGc2"/>
    <property type="match status" value="2"/>
</dbReference>
<protein>
    <recommendedName>
        <fullName evidence="1">Ig-like domain-containing protein</fullName>
    </recommendedName>
</protein>
<gene>
    <name evidence="2" type="ORF">ODALV1_LOCUS29070</name>
</gene>
<dbReference type="SUPFAM" id="SSF48726">
    <property type="entry name" value="Immunoglobulin"/>
    <property type="match status" value="2"/>
</dbReference>
<evidence type="ECO:0000313" key="2">
    <source>
        <dbReference type="EMBL" id="CAL8142501.1"/>
    </source>
</evidence>
<dbReference type="SMART" id="SM00406">
    <property type="entry name" value="IGv"/>
    <property type="match status" value="2"/>
</dbReference>
<dbReference type="InterPro" id="IPR013783">
    <property type="entry name" value="Ig-like_fold"/>
</dbReference>
<dbReference type="Pfam" id="PF13927">
    <property type="entry name" value="Ig_3"/>
    <property type="match status" value="1"/>
</dbReference>
<keyword evidence="3" id="KW-1185">Reference proteome</keyword>
<reference evidence="2 3" key="1">
    <citation type="submission" date="2024-08" db="EMBL/GenBank/DDBJ databases">
        <authorList>
            <person name="Cucini C."/>
            <person name="Frati F."/>
        </authorList>
    </citation>
    <scope>NUCLEOTIDE SEQUENCE [LARGE SCALE GENOMIC DNA]</scope>
</reference>
<accession>A0ABP1S3A8</accession>
<evidence type="ECO:0000313" key="3">
    <source>
        <dbReference type="Proteomes" id="UP001642540"/>
    </source>
</evidence>
<dbReference type="InterPro" id="IPR003599">
    <property type="entry name" value="Ig_sub"/>
</dbReference>
<comment type="caution">
    <text evidence="2">The sequence shown here is derived from an EMBL/GenBank/DDBJ whole genome shotgun (WGS) entry which is preliminary data.</text>
</comment>
<feature type="domain" description="Ig-like" evidence="1">
    <location>
        <begin position="162"/>
        <end position="253"/>
    </location>
</feature>
<dbReference type="InterPro" id="IPR036179">
    <property type="entry name" value="Ig-like_dom_sf"/>
</dbReference>
<dbReference type="PROSITE" id="PS50835">
    <property type="entry name" value="IG_LIKE"/>
    <property type="match status" value="2"/>
</dbReference>
<dbReference type="InterPro" id="IPR013106">
    <property type="entry name" value="Ig_V-set"/>
</dbReference>
<dbReference type="InterPro" id="IPR003598">
    <property type="entry name" value="Ig_sub2"/>
</dbReference>
<dbReference type="PANTHER" id="PTHR23279:SF21">
    <property type="entry name" value="DEFECTIVE PROBOSCIS EXTENSION RESPONSE 11, ISOFORM B-RELATED"/>
    <property type="match status" value="1"/>
</dbReference>
<dbReference type="EMBL" id="CAXLJM020000148">
    <property type="protein sequence ID" value="CAL8142501.1"/>
    <property type="molecule type" value="Genomic_DNA"/>
</dbReference>
<dbReference type="InterPro" id="IPR007110">
    <property type="entry name" value="Ig-like_dom"/>
</dbReference>
<dbReference type="PANTHER" id="PTHR23279">
    <property type="entry name" value="DEFECTIVE PROBOSCIS EXTENSION RESPONSE DPR -RELATED"/>
    <property type="match status" value="1"/>
</dbReference>
<feature type="domain" description="Ig-like" evidence="1">
    <location>
        <begin position="61"/>
        <end position="156"/>
    </location>
</feature>
<dbReference type="InterPro" id="IPR037448">
    <property type="entry name" value="Zig-8"/>
</dbReference>
<name>A0ABP1S3A8_9HEXA</name>
<dbReference type="Proteomes" id="UP001642540">
    <property type="component" value="Unassembled WGS sequence"/>
</dbReference>
<dbReference type="Pfam" id="PF07679">
    <property type="entry name" value="I-set"/>
    <property type="match status" value="1"/>
</dbReference>
<dbReference type="Gene3D" id="2.60.40.10">
    <property type="entry name" value="Immunoglobulins"/>
    <property type="match status" value="2"/>
</dbReference>
<dbReference type="InterPro" id="IPR013098">
    <property type="entry name" value="Ig_I-set"/>
</dbReference>
<organism evidence="2 3">
    <name type="scientific">Orchesella dallaii</name>
    <dbReference type="NCBI Taxonomy" id="48710"/>
    <lineage>
        <taxon>Eukaryota</taxon>
        <taxon>Metazoa</taxon>
        <taxon>Ecdysozoa</taxon>
        <taxon>Arthropoda</taxon>
        <taxon>Hexapoda</taxon>
        <taxon>Collembola</taxon>
        <taxon>Entomobryomorpha</taxon>
        <taxon>Entomobryoidea</taxon>
        <taxon>Orchesellidae</taxon>
        <taxon>Orchesellinae</taxon>
        <taxon>Orchesella</taxon>
    </lineage>
</organism>
<proteinExistence type="predicted"/>
<sequence>MTVLSKKIASDYFFGGTTFVLNLASFNDNIPSESQQASKSILGPTVNGWEGRGYTGLYTGPYFDTSTPNNITAQLGTHAFLPCKVKQLGNKSVSWIRKRDSHILTVDRYTFIADERFQVLHNGDTWTLQIKFVQSRDAGVYECQVTTEPKMSQFVQLDVVVPQTKIIGESELFVKSGSTVQLKCIITQSLEQPPYIFWYHDGGRVVSLNGKHQSVERVNSDTTIGILVIKSAEKKDSGNYTCAPSNLDAASVLLHVLNGEHPAAMQQGSSASISYSMYSWQNALVFLLLSNMFWWPRPRT</sequence>